<organism evidence="2 3">
    <name type="scientific">Sphaerisporangium melleum</name>
    <dbReference type="NCBI Taxonomy" id="321316"/>
    <lineage>
        <taxon>Bacteria</taxon>
        <taxon>Bacillati</taxon>
        <taxon>Actinomycetota</taxon>
        <taxon>Actinomycetes</taxon>
        <taxon>Streptosporangiales</taxon>
        <taxon>Streptosporangiaceae</taxon>
        <taxon>Sphaerisporangium</taxon>
    </lineage>
</organism>
<evidence type="ECO:0000313" key="2">
    <source>
        <dbReference type="EMBL" id="GGK60996.1"/>
    </source>
</evidence>
<proteinExistence type="predicted"/>
<feature type="region of interest" description="Disordered" evidence="1">
    <location>
        <begin position="21"/>
        <end position="41"/>
    </location>
</feature>
<dbReference type="AlphaFoldDB" id="A0A917VBC1"/>
<name>A0A917VBC1_9ACTN</name>
<feature type="compositionally biased region" description="Pro residues" evidence="1">
    <location>
        <begin position="175"/>
        <end position="195"/>
    </location>
</feature>
<feature type="region of interest" description="Disordered" evidence="1">
    <location>
        <begin position="160"/>
        <end position="207"/>
    </location>
</feature>
<reference evidence="2" key="1">
    <citation type="journal article" date="2014" name="Int. J. Syst. Evol. Microbiol.">
        <title>Complete genome sequence of Corynebacterium casei LMG S-19264T (=DSM 44701T), isolated from a smear-ripened cheese.</title>
        <authorList>
            <consortium name="US DOE Joint Genome Institute (JGI-PGF)"/>
            <person name="Walter F."/>
            <person name="Albersmeier A."/>
            <person name="Kalinowski J."/>
            <person name="Ruckert C."/>
        </authorList>
    </citation>
    <scope>NUCLEOTIDE SEQUENCE</scope>
    <source>
        <strain evidence="2">JCM 13064</strain>
    </source>
</reference>
<dbReference type="EMBL" id="BMNT01000001">
    <property type="protein sequence ID" value="GGK60996.1"/>
    <property type="molecule type" value="Genomic_DNA"/>
</dbReference>
<dbReference type="RefSeq" id="WP_189160825.1">
    <property type="nucleotide sequence ID" value="NZ_BMNT01000001.1"/>
</dbReference>
<reference evidence="2" key="2">
    <citation type="submission" date="2020-09" db="EMBL/GenBank/DDBJ databases">
        <authorList>
            <person name="Sun Q."/>
            <person name="Ohkuma M."/>
        </authorList>
    </citation>
    <scope>NUCLEOTIDE SEQUENCE</scope>
    <source>
        <strain evidence="2">JCM 13064</strain>
    </source>
</reference>
<protein>
    <submittedName>
        <fullName evidence="2">Uncharacterized protein</fullName>
    </submittedName>
</protein>
<gene>
    <name evidence="2" type="ORF">GCM10007964_00130</name>
</gene>
<evidence type="ECO:0000256" key="1">
    <source>
        <dbReference type="SAM" id="MobiDB-lite"/>
    </source>
</evidence>
<evidence type="ECO:0000313" key="3">
    <source>
        <dbReference type="Proteomes" id="UP000645217"/>
    </source>
</evidence>
<keyword evidence="3" id="KW-1185">Reference proteome</keyword>
<accession>A0A917VBC1</accession>
<dbReference type="Proteomes" id="UP000645217">
    <property type="component" value="Unassembled WGS sequence"/>
</dbReference>
<comment type="caution">
    <text evidence="2">The sequence shown here is derived from an EMBL/GenBank/DDBJ whole genome shotgun (WGS) entry which is preliminary data.</text>
</comment>
<sequence>MTGLEAAVVVAVGLGVAAVSRKSGRRSAKATRSGGRTGRVPRKSRLVVMYNSTGARPVEADDAGTAAAEIAGRVLGSTARRSSRRWRAVKTACSRAGKWAARRSRARWEHRQAGRTEQTIVDKWREAWANRPRRGGATPARVRVSLRQVLVLLRLTKPAPAAEQAPADRVRPVSDPIPGPDPPDTPRPRPRPVYDPPNTSGEPAMTAPADTVTDAAPPVEVALPPHWATLVAAVADFDPENDAALMEWMKGEAAGVVAYAQALDSARENCVNDVGLDPSSVQGVTIYSEHMSDASIRMAEALAQFRAVYGEVLALAAAGVVLPHNGRWMTGAASS</sequence>